<accession>A0AAV5HE30</accession>
<evidence type="ECO:0000313" key="2">
    <source>
        <dbReference type="Proteomes" id="UP001054252"/>
    </source>
</evidence>
<comment type="caution">
    <text evidence="1">The sequence shown here is derived from an EMBL/GenBank/DDBJ whole genome shotgun (WGS) entry which is preliminary data.</text>
</comment>
<proteinExistence type="predicted"/>
<name>A0AAV5HE30_9ROSI</name>
<dbReference type="AlphaFoldDB" id="A0AAV5HE30"/>
<sequence length="169" mass="19127">MCADRLAAMAHSQQEDFVILEGCPSTLFMYLYADMLGTIELGDTLNLESSLRLSCKALRLILGVDTLILKSTIVRATSYESRVKAEFEVDFPYLSEVDPEGTNAEQEQRGRTRIRLSSLSFNRIEVVRCRGLLRMSEVAHLRQPWSTQLRTDNMPHLVTSDILRASDIS</sequence>
<dbReference type="EMBL" id="BPVZ01000001">
    <property type="protein sequence ID" value="GKU85391.1"/>
    <property type="molecule type" value="Genomic_DNA"/>
</dbReference>
<keyword evidence="2" id="KW-1185">Reference proteome</keyword>
<organism evidence="1 2">
    <name type="scientific">Rubroshorea leprosula</name>
    <dbReference type="NCBI Taxonomy" id="152421"/>
    <lineage>
        <taxon>Eukaryota</taxon>
        <taxon>Viridiplantae</taxon>
        <taxon>Streptophyta</taxon>
        <taxon>Embryophyta</taxon>
        <taxon>Tracheophyta</taxon>
        <taxon>Spermatophyta</taxon>
        <taxon>Magnoliopsida</taxon>
        <taxon>eudicotyledons</taxon>
        <taxon>Gunneridae</taxon>
        <taxon>Pentapetalae</taxon>
        <taxon>rosids</taxon>
        <taxon>malvids</taxon>
        <taxon>Malvales</taxon>
        <taxon>Dipterocarpaceae</taxon>
        <taxon>Rubroshorea</taxon>
    </lineage>
</organism>
<reference evidence="1 2" key="1">
    <citation type="journal article" date="2021" name="Commun. Biol.">
        <title>The genome of Shorea leprosula (Dipterocarpaceae) highlights the ecological relevance of drought in aseasonal tropical rainforests.</title>
        <authorList>
            <person name="Ng K.K.S."/>
            <person name="Kobayashi M.J."/>
            <person name="Fawcett J.A."/>
            <person name="Hatakeyama M."/>
            <person name="Paape T."/>
            <person name="Ng C.H."/>
            <person name="Ang C.C."/>
            <person name="Tnah L.H."/>
            <person name="Lee C.T."/>
            <person name="Nishiyama T."/>
            <person name="Sese J."/>
            <person name="O'Brien M.J."/>
            <person name="Copetti D."/>
            <person name="Mohd Noor M.I."/>
            <person name="Ong R.C."/>
            <person name="Putra M."/>
            <person name="Sireger I.Z."/>
            <person name="Indrioko S."/>
            <person name="Kosugi Y."/>
            <person name="Izuno A."/>
            <person name="Isagi Y."/>
            <person name="Lee S.L."/>
            <person name="Shimizu K.K."/>
        </authorList>
    </citation>
    <scope>NUCLEOTIDE SEQUENCE [LARGE SCALE GENOMIC DNA]</scope>
    <source>
        <strain evidence="1">214</strain>
    </source>
</reference>
<evidence type="ECO:0000313" key="1">
    <source>
        <dbReference type="EMBL" id="GKU85391.1"/>
    </source>
</evidence>
<dbReference type="Proteomes" id="UP001054252">
    <property type="component" value="Unassembled WGS sequence"/>
</dbReference>
<gene>
    <name evidence="1" type="ORF">SLEP1_g70</name>
</gene>
<protein>
    <submittedName>
        <fullName evidence="1">Uncharacterized protein</fullName>
    </submittedName>
</protein>